<dbReference type="GO" id="GO:0022857">
    <property type="term" value="F:transmembrane transporter activity"/>
    <property type="evidence" value="ECO:0007669"/>
    <property type="project" value="InterPro"/>
</dbReference>
<feature type="transmembrane region" description="Helical" evidence="6">
    <location>
        <begin position="361"/>
        <end position="383"/>
    </location>
</feature>
<feature type="transmembrane region" description="Helical" evidence="6">
    <location>
        <begin position="212"/>
        <end position="237"/>
    </location>
</feature>
<dbReference type="SUPFAM" id="SSF103473">
    <property type="entry name" value="MFS general substrate transporter"/>
    <property type="match status" value="1"/>
</dbReference>
<reference evidence="8 9" key="1">
    <citation type="submission" date="2018-07" db="EMBL/GenBank/DDBJ databases">
        <title>Desertimonas flava gen. nov. sp. nov.</title>
        <authorList>
            <person name="Liu S."/>
        </authorList>
    </citation>
    <scope>NUCLEOTIDE SEQUENCE [LARGE SCALE GENOMIC DNA]</scope>
    <source>
        <strain evidence="8 9">16Sb5-5</strain>
    </source>
</reference>
<evidence type="ECO:0000256" key="6">
    <source>
        <dbReference type="SAM" id="Phobius"/>
    </source>
</evidence>
<dbReference type="AlphaFoldDB" id="A0A367YZS0"/>
<feature type="transmembrane region" description="Helical" evidence="6">
    <location>
        <begin position="38"/>
        <end position="68"/>
    </location>
</feature>
<evidence type="ECO:0000256" key="1">
    <source>
        <dbReference type="ARBA" id="ARBA00004651"/>
    </source>
</evidence>
<name>A0A367YZS0_9ACTN</name>
<dbReference type="RefSeq" id="WP_114124701.1">
    <property type="nucleotide sequence ID" value="NZ_QOUI01000001.1"/>
</dbReference>
<dbReference type="InterPro" id="IPR011701">
    <property type="entry name" value="MFS"/>
</dbReference>
<keyword evidence="2" id="KW-1003">Cell membrane</keyword>
<evidence type="ECO:0000256" key="3">
    <source>
        <dbReference type="ARBA" id="ARBA00022692"/>
    </source>
</evidence>
<dbReference type="EMBL" id="QOUI01000001">
    <property type="protein sequence ID" value="RCK70999.1"/>
    <property type="molecule type" value="Genomic_DNA"/>
</dbReference>
<keyword evidence="3 6" id="KW-0812">Transmembrane</keyword>
<keyword evidence="4 6" id="KW-1133">Transmembrane helix</keyword>
<dbReference type="InterPro" id="IPR050189">
    <property type="entry name" value="MFS_Efflux_Transporters"/>
</dbReference>
<evidence type="ECO:0000256" key="5">
    <source>
        <dbReference type="ARBA" id="ARBA00023136"/>
    </source>
</evidence>
<dbReference type="GO" id="GO:0005886">
    <property type="term" value="C:plasma membrane"/>
    <property type="evidence" value="ECO:0007669"/>
    <property type="project" value="UniProtKB-SubCell"/>
</dbReference>
<feature type="transmembrane region" description="Helical" evidence="6">
    <location>
        <begin position="170"/>
        <end position="191"/>
    </location>
</feature>
<feature type="domain" description="Major facilitator superfamily (MFS) profile" evidence="7">
    <location>
        <begin position="14"/>
        <end position="392"/>
    </location>
</feature>
<dbReference type="InterPro" id="IPR020846">
    <property type="entry name" value="MFS_dom"/>
</dbReference>
<evidence type="ECO:0000313" key="9">
    <source>
        <dbReference type="Proteomes" id="UP000252770"/>
    </source>
</evidence>
<accession>A0A367YZS0</accession>
<gene>
    <name evidence="8" type="ORF">DT076_00465</name>
</gene>
<sequence>MDAIVKPRGGTRMVLAVLFLGAFAMGSADMLVVGMLDLISAGLAVSIPAVGALVTAFALGMAVGGPVLALLTARLDRRSVLIGAVAAFATLTLVPVLVADHTLFLIARAGCGAAEGLFLAAALTAVEGLVPKERVGQAMGVVITGFATSGVLGMPLGTLAGQLLGWRASFAGLAVVVVGVLLAASLVLPALPTARAGHTAGTQLRHAFAPRVLALLALCSLVFLGLQSALTYIVPYLGDVTRISGSAVAVVLCVFGVATTVGSAAGSRFADAHAPRALVVGAVGLTVSLAALYLFGGQVGLVVLAVFGMGLFAMAMAPTVQSRVMSLAGPGGALAASLPASAANAGDAVGALLGGGAIGQAGLPGAVLAGAAVAAIAVAVAIATSRLRPPASAVEDTSRTVDPIAA</sequence>
<dbReference type="PROSITE" id="PS50850">
    <property type="entry name" value="MFS"/>
    <property type="match status" value="1"/>
</dbReference>
<dbReference type="Gene3D" id="1.20.1250.20">
    <property type="entry name" value="MFS general substrate transporter like domains"/>
    <property type="match status" value="2"/>
</dbReference>
<dbReference type="PANTHER" id="PTHR43124">
    <property type="entry name" value="PURINE EFFLUX PUMP PBUE"/>
    <property type="match status" value="1"/>
</dbReference>
<comment type="subcellular location">
    <subcellularLocation>
        <location evidence="1">Cell membrane</location>
        <topology evidence="1">Multi-pass membrane protein</topology>
    </subcellularLocation>
</comment>
<dbReference type="CDD" id="cd17324">
    <property type="entry name" value="MFS_NepI_like"/>
    <property type="match status" value="1"/>
</dbReference>
<evidence type="ECO:0000259" key="7">
    <source>
        <dbReference type="PROSITE" id="PS50850"/>
    </source>
</evidence>
<keyword evidence="5 6" id="KW-0472">Membrane</keyword>
<dbReference type="PANTHER" id="PTHR43124:SF3">
    <property type="entry name" value="CHLORAMPHENICOL EFFLUX PUMP RV0191"/>
    <property type="match status" value="1"/>
</dbReference>
<evidence type="ECO:0000313" key="8">
    <source>
        <dbReference type="EMBL" id="RCK70999.1"/>
    </source>
</evidence>
<feature type="transmembrane region" description="Helical" evidence="6">
    <location>
        <begin position="105"/>
        <end position="126"/>
    </location>
</feature>
<feature type="transmembrane region" description="Helical" evidence="6">
    <location>
        <begin position="301"/>
        <end position="320"/>
    </location>
</feature>
<keyword evidence="9" id="KW-1185">Reference proteome</keyword>
<feature type="transmembrane region" description="Helical" evidence="6">
    <location>
        <begin position="80"/>
        <end position="99"/>
    </location>
</feature>
<feature type="transmembrane region" description="Helical" evidence="6">
    <location>
        <begin position="243"/>
        <end position="265"/>
    </location>
</feature>
<protein>
    <submittedName>
        <fullName evidence="8">MFS transporter</fullName>
    </submittedName>
</protein>
<feature type="transmembrane region" description="Helical" evidence="6">
    <location>
        <begin position="138"/>
        <end position="164"/>
    </location>
</feature>
<evidence type="ECO:0000256" key="4">
    <source>
        <dbReference type="ARBA" id="ARBA00022989"/>
    </source>
</evidence>
<proteinExistence type="predicted"/>
<evidence type="ECO:0000256" key="2">
    <source>
        <dbReference type="ARBA" id="ARBA00022475"/>
    </source>
</evidence>
<dbReference type="Proteomes" id="UP000252770">
    <property type="component" value="Unassembled WGS sequence"/>
</dbReference>
<comment type="caution">
    <text evidence="8">The sequence shown here is derived from an EMBL/GenBank/DDBJ whole genome shotgun (WGS) entry which is preliminary data.</text>
</comment>
<dbReference type="Pfam" id="PF07690">
    <property type="entry name" value="MFS_1"/>
    <property type="match status" value="1"/>
</dbReference>
<dbReference type="InterPro" id="IPR036259">
    <property type="entry name" value="MFS_trans_sf"/>
</dbReference>
<feature type="transmembrane region" description="Helical" evidence="6">
    <location>
        <begin position="277"/>
        <end position="295"/>
    </location>
</feature>
<feature type="transmembrane region" description="Helical" evidence="6">
    <location>
        <begin position="332"/>
        <end position="355"/>
    </location>
</feature>
<organism evidence="8 9">
    <name type="scientific">Desertihabitans brevis</name>
    <dbReference type="NCBI Taxonomy" id="2268447"/>
    <lineage>
        <taxon>Bacteria</taxon>
        <taxon>Bacillati</taxon>
        <taxon>Actinomycetota</taxon>
        <taxon>Actinomycetes</taxon>
        <taxon>Propionibacteriales</taxon>
        <taxon>Propionibacteriaceae</taxon>
        <taxon>Desertihabitans</taxon>
    </lineage>
</organism>